<name>A0ABV4QQF7_9ACTN</name>
<accession>A0ABV4QQF7</accession>
<dbReference type="EMBL" id="JAXCEH010000002">
    <property type="protein sequence ID" value="MFA1552835.1"/>
    <property type="molecule type" value="Genomic_DNA"/>
</dbReference>
<evidence type="ECO:0000256" key="2">
    <source>
        <dbReference type="SAM" id="MobiDB-lite"/>
    </source>
</evidence>
<feature type="domain" description="SWIM-type" evidence="3">
    <location>
        <begin position="412"/>
        <end position="449"/>
    </location>
</feature>
<dbReference type="RefSeq" id="WP_371939120.1">
    <property type="nucleotide sequence ID" value="NZ_JAXCEH010000002.1"/>
</dbReference>
<evidence type="ECO:0000313" key="5">
    <source>
        <dbReference type="Proteomes" id="UP001569904"/>
    </source>
</evidence>
<evidence type="ECO:0000313" key="4">
    <source>
        <dbReference type="EMBL" id="MFA1552835.1"/>
    </source>
</evidence>
<reference evidence="4 5" key="1">
    <citation type="submission" date="2023-11" db="EMBL/GenBank/DDBJ databases">
        <title>Actinomadura monticuli sp. nov., isolated from volcanic ash.</title>
        <authorList>
            <person name="Lee S.D."/>
            <person name="Yang H."/>
            <person name="Kim I.S."/>
        </authorList>
    </citation>
    <scope>NUCLEOTIDE SEQUENCE [LARGE SCALE GENOMIC DNA]</scope>
    <source>
        <strain evidence="4 5">DSM 45346</strain>
    </source>
</reference>
<feature type="compositionally biased region" description="Polar residues" evidence="2">
    <location>
        <begin position="454"/>
        <end position="464"/>
    </location>
</feature>
<comment type="caution">
    <text evidence="4">The sequence shown here is derived from an EMBL/GenBank/DDBJ whole genome shotgun (WGS) entry which is preliminary data.</text>
</comment>
<keyword evidence="1" id="KW-0479">Metal-binding</keyword>
<keyword evidence="5" id="KW-1185">Reference proteome</keyword>
<dbReference type="PROSITE" id="PS50966">
    <property type="entry name" value="ZF_SWIM"/>
    <property type="match status" value="1"/>
</dbReference>
<sequence>MASSTVAAGAAQSYTYTRPSGLDAGLLGLSTSGGTTSSGPKAHPHFFSGVLTQAAPAAAGLLALADVAQTRYFQPRPTSFRDPVVTCNGDRIRMESFSACGGVYARLDVLEPALDGDVHERGTTNVDVNGPLREALARVGGSDPLHLAVGAEELAVTTMDGAVVEKKVPLPDRWLRGFAEVQVITARFDLRGEVKGADAVRFLRSLPKRAREALWAVPAGRTLRVTSSPAPGAVCLAGPDRLRTMLPLLRFARAMRVYGPSVADGSGPVSSVWELELPGMRYVLTLSPQHSRGFSGEGAVLEDISTDEAAGDADLLGALLSFEPRVEPDLLAERSGLGLARTKAALTQLGTSGRVGFDTAEAAFFHRELPYDPARVAALNPRLRSARALVEDDAVRFTADGRAIVLSNGGEREVRFDGDRVTCTCPWWFDHRGERGPCKHVLAVRIARRDTEQRAGQTTGQTDEAGSRAPAT</sequence>
<gene>
    <name evidence="4" type="ORF">SM436_03915</name>
</gene>
<dbReference type="InterPro" id="IPR007527">
    <property type="entry name" value="Znf_SWIM"/>
</dbReference>
<feature type="region of interest" description="Disordered" evidence="2">
    <location>
        <begin position="449"/>
        <end position="472"/>
    </location>
</feature>
<proteinExistence type="predicted"/>
<dbReference type="Proteomes" id="UP001569904">
    <property type="component" value="Unassembled WGS sequence"/>
</dbReference>
<dbReference type="Pfam" id="PF04434">
    <property type="entry name" value="SWIM"/>
    <property type="match status" value="1"/>
</dbReference>
<keyword evidence="1" id="KW-0863">Zinc-finger</keyword>
<keyword evidence="1" id="KW-0862">Zinc</keyword>
<evidence type="ECO:0000256" key="1">
    <source>
        <dbReference type="PROSITE-ProRule" id="PRU00325"/>
    </source>
</evidence>
<evidence type="ECO:0000259" key="3">
    <source>
        <dbReference type="PROSITE" id="PS50966"/>
    </source>
</evidence>
<organism evidence="4 5">
    <name type="scientific">Actinomadura chokoriensis</name>
    <dbReference type="NCBI Taxonomy" id="454156"/>
    <lineage>
        <taxon>Bacteria</taxon>
        <taxon>Bacillati</taxon>
        <taxon>Actinomycetota</taxon>
        <taxon>Actinomycetes</taxon>
        <taxon>Streptosporangiales</taxon>
        <taxon>Thermomonosporaceae</taxon>
        <taxon>Actinomadura</taxon>
    </lineage>
</organism>
<protein>
    <submittedName>
        <fullName evidence="4">SWIM zinc finger family protein</fullName>
    </submittedName>
</protein>